<dbReference type="SUPFAM" id="SSF47203">
    <property type="entry name" value="Acyl-CoA dehydrogenase C-terminal domain-like"/>
    <property type="match status" value="1"/>
</dbReference>
<sequence>MRNPFETEERRAFRDAVRRLVDVEIRPFADAWDEAGAFPWEIHEKLGALGCFGLGIDAEYGGLGFDDCFMRIAYGEELSRCGAGGVVADIGARLISIGPIHALGSEEIKRRVLPDVVAGRKGSSLAITEPSGGSDVASMRTVARRDGDSYVLNGSKTFITGSLFSDYFVVAARTGEGGLNGISLFLVERDAPGFTMTPLERKMGWWCSDQATLFFDQCRVPAGHLLGEENRGFISIMRNFNLERVALIAQAQGMMKMCLDEAIAWARQRRTFGKALIEHQVIRHKIAEMSARVDAVDALLNQIAWNVNEGDMPVAEITKAKFFSTTALQYVVSEAVQILGGAGFLRGNVIERAYREAKVVAIGGGSEEIMRDLAARQMGL</sequence>
<gene>
    <name evidence="10" type="ORF">ACFONL_18595</name>
</gene>
<dbReference type="Gene3D" id="1.20.140.10">
    <property type="entry name" value="Butyryl-CoA Dehydrogenase, subunit A, domain 3"/>
    <property type="match status" value="1"/>
</dbReference>
<evidence type="ECO:0000259" key="7">
    <source>
        <dbReference type="Pfam" id="PF00441"/>
    </source>
</evidence>
<dbReference type="Gene3D" id="2.40.110.10">
    <property type="entry name" value="Butyryl-CoA Dehydrogenase, subunit A, domain 2"/>
    <property type="match status" value="1"/>
</dbReference>
<dbReference type="Pfam" id="PF02770">
    <property type="entry name" value="Acyl-CoA_dh_M"/>
    <property type="match status" value="1"/>
</dbReference>
<keyword evidence="3 6" id="KW-0285">Flavoprotein</keyword>
<dbReference type="InterPro" id="IPR006091">
    <property type="entry name" value="Acyl-CoA_Oxase/DH_mid-dom"/>
</dbReference>
<comment type="similarity">
    <text evidence="2 6">Belongs to the acyl-CoA dehydrogenase family.</text>
</comment>
<evidence type="ECO:0000256" key="4">
    <source>
        <dbReference type="ARBA" id="ARBA00022827"/>
    </source>
</evidence>
<keyword evidence="11" id="KW-1185">Reference proteome</keyword>
<protein>
    <submittedName>
        <fullName evidence="10">Acyl-CoA dehydrogenase family protein</fullName>
        <ecNumber evidence="10">1.-.-.-</ecNumber>
    </submittedName>
</protein>
<dbReference type="PANTHER" id="PTHR48083">
    <property type="entry name" value="MEDIUM-CHAIN SPECIFIC ACYL-COA DEHYDROGENASE, MITOCHONDRIAL-RELATED"/>
    <property type="match status" value="1"/>
</dbReference>
<dbReference type="GO" id="GO:0016491">
    <property type="term" value="F:oxidoreductase activity"/>
    <property type="evidence" value="ECO:0007669"/>
    <property type="project" value="UniProtKB-KW"/>
</dbReference>
<dbReference type="InterPro" id="IPR006089">
    <property type="entry name" value="Acyl-CoA_DH_CS"/>
</dbReference>
<evidence type="ECO:0000259" key="8">
    <source>
        <dbReference type="Pfam" id="PF02770"/>
    </source>
</evidence>
<dbReference type="Gene3D" id="1.10.540.10">
    <property type="entry name" value="Acyl-CoA dehydrogenase/oxidase, N-terminal domain"/>
    <property type="match status" value="1"/>
</dbReference>
<dbReference type="InterPro" id="IPR050741">
    <property type="entry name" value="Acyl-CoA_dehydrogenase"/>
</dbReference>
<dbReference type="InterPro" id="IPR013786">
    <property type="entry name" value="AcylCoA_DH/ox_N"/>
</dbReference>
<dbReference type="InterPro" id="IPR009075">
    <property type="entry name" value="AcylCo_DH/oxidase_C"/>
</dbReference>
<evidence type="ECO:0000256" key="5">
    <source>
        <dbReference type="ARBA" id="ARBA00023002"/>
    </source>
</evidence>
<feature type="domain" description="Acyl-CoA dehydrogenase/oxidase C-terminal" evidence="7">
    <location>
        <begin position="230"/>
        <end position="378"/>
    </location>
</feature>
<dbReference type="PANTHER" id="PTHR48083:SF28">
    <property type="entry name" value="ACYL-COA DEHYDROGENASE FAMILY PROTEIN (AFU_ORTHOLOGUE AFUA_6G10880)-RELATED"/>
    <property type="match status" value="1"/>
</dbReference>
<comment type="caution">
    <text evidence="10">The sequence shown here is derived from an EMBL/GenBank/DDBJ whole genome shotgun (WGS) entry which is preliminary data.</text>
</comment>
<feature type="domain" description="Acyl-CoA dehydrogenase/oxidase N-terminal" evidence="9">
    <location>
        <begin position="7"/>
        <end position="119"/>
    </location>
</feature>
<dbReference type="RefSeq" id="WP_191319355.1">
    <property type="nucleotide sequence ID" value="NZ_BNCG01000007.1"/>
</dbReference>
<evidence type="ECO:0000256" key="2">
    <source>
        <dbReference type="ARBA" id="ARBA00009347"/>
    </source>
</evidence>
<evidence type="ECO:0000256" key="1">
    <source>
        <dbReference type="ARBA" id="ARBA00001974"/>
    </source>
</evidence>
<keyword evidence="5 6" id="KW-0560">Oxidoreductase</keyword>
<dbReference type="InterPro" id="IPR037069">
    <property type="entry name" value="AcylCoA_DH/ox_N_sf"/>
</dbReference>
<dbReference type="PROSITE" id="PS00072">
    <property type="entry name" value="ACYL_COA_DH_1"/>
    <property type="match status" value="1"/>
</dbReference>
<keyword evidence="4 6" id="KW-0274">FAD</keyword>
<name>A0ABV7UKX0_9HYPH</name>
<dbReference type="InterPro" id="IPR046373">
    <property type="entry name" value="Acyl-CoA_Oxase/DH_mid-dom_sf"/>
</dbReference>
<proteinExistence type="inferred from homology"/>
<dbReference type="InterPro" id="IPR036250">
    <property type="entry name" value="AcylCo_DH-like_C"/>
</dbReference>
<evidence type="ECO:0000313" key="10">
    <source>
        <dbReference type="EMBL" id="MFC3639349.1"/>
    </source>
</evidence>
<accession>A0ABV7UKX0</accession>
<feature type="domain" description="Acyl-CoA oxidase/dehydrogenase middle" evidence="8">
    <location>
        <begin position="125"/>
        <end position="218"/>
    </location>
</feature>
<dbReference type="EC" id="1.-.-.-" evidence="10"/>
<dbReference type="InterPro" id="IPR009100">
    <property type="entry name" value="AcylCoA_DH/oxidase_NM_dom_sf"/>
</dbReference>
<evidence type="ECO:0000259" key="9">
    <source>
        <dbReference type="Pfam" id="PF02771"/>
    </source>
</evidence>
<dbReference type="Pfam" id="PF02771">
    <property type="entry name" value="Acyl-CoA_dh_N"/>
    <property type="match status" value="1"/>
</dbReference>
<organism evidence="10 11">
    <name type="scientific">Camelimonas fluminis</name>
    <dbReference type="NCBI Taxonomy" id="1576911"/>
    <lineage>
        <taxon>Bacteria</taxon>
        <taxon>Pseudomonadati</taxon>
        <taxon>Pseudomonadota</taxon>
        <taxon>Alphaproteobacteria</taxon>
        <taxon>Hyphomicrobiales</taxon>
        <taxon>Chelatococcaceae</taxon>
        <taxon>Camelimonas</taxon>
    </lineage>
</organism>
<reference evidence="11" key="1">
    <citation type="journal article" date="2019" name="Int. J. Syst. Evol. Microbiol.">
        <title>The Global Catalogue of Microorganisms (GCM) 10K type strain sequencing project: providing services to taxonomists for standard genome sequencing and annotation.</title>
        <authorList>
            <consortium name="The Broad Institute Genomics Platform"/>
            <consortium name="The Broad Institute Genome Sequencing Center for Infectious Disease"/>
            <person name="Wu L."/>
            <person name="Ma J."/>
        </authorList>
    </citation>
    <scope>NUCLEOTIDE SEQUENCE [LARGE SCALE GENOMIC DNA]</scope>
    <source>
        <strain evidence="11">KCTC 42282</strain>
    </source>
</reference>
<dbReference type="EMBL" id="JBHRYC010000093">
    <property type="protein sequence ID" value="MFC3639349.1"/>
    <property type="molecule type" value="Genomic_DNA"/>
</dbReference>
<evidence type="ECO:0000256" key="3">
    <source>
        <dbReference type="ARBA" id="ARBA00022630"/>
    </source>
</evidence>
<comment type="cofactor">
    <cofactor evidence="1 6">
        <name>FAD</name>
        <dbReference type="ChEBI" id="CHEBI:57692"/>
    </cofactor>
</comment>
<dbReference type="SUPFAM" id="SSF56645">
    <property type="entry name" value="Acyl-CoA dehydrogenase NM domain-like"/>
    <property type="match status" value="1"/>
</dbReference>
<dbReference type="Pfam" id="PF00441">
    <property type="entry name" value="Acyl-CoA_dh_1"/>
    <property type="match status" value="1"/>
</dbReference>
<evidence type="ECO:0000256" key="6">
    <source>
        <dbReference type="RuleBase" id="RU362125"/>
    </source>
</evidence>
<evidence type="ECO:0000313" key="11">
    <source>
        <dbReference type="Proteomes" id="UP001595704"/>
    </source>
</evidence>
<dbReference type="Proteomes" id="UP001595704">
    <property type="component" value="Unassembled WGS sequence"/>
</dbReference>